<evidence type="ECO:0000313" key="2">
    <source>
        <dbReference type="Proteomes" id="UP000805193"/>
    </source>
</evidence>
<accession>A0AC60QFP4</accession>
<feature type="non-terminal residue" evidence="1">
    <location>
        <position position="92"/>
    </location>
</feature>
<keyword evidence="2" id="KW-1185">Reference proteome</keyword>
<name>A0AC60QFP4_IXOPE</name>
<reference evidence="1 2" key="1">
    <citation type="journal article" date="2020" name="Cell">
        <title>Large-Scale Comparative Analyses of Tick Genomes Elucidate Their Genetic Diversity and Vector Capacities.</title>
        <authorList>
            <consortium name="Tick Genome and Microbiome Consortium (TIGMIC)"/>
            <person name="Jia N."/>
            <person name="Wang J."/>
            <person name="Shi W."/>
            <person name="Du L."/>
            <person name="Sun Y."/>
            <person name="Zhan W."/>
            <person name="Jiang J.F."/>
            <person name="Wang Q."/>
            <person name="Zhang B."/>
            <person name="Ji P."/>
            <person name="Bell-Sakyi L."/>
            <person name="Cui X.M."/>
            <person name="Yuan T.T."/>
            <person name="Jiang B.G."/>
            <person name="Yang W.F."/>
            <person name="Lam T.T."/>
            <person name="Chang Q.C."/>
            <person name="Ding S.J."/>
            <person name="Wang X.J."/>
            <person name="Zhu J.G."/>
            <person name="Ruan X.D."/>
            <person name="Zhao L."/>
            <person name="Wei J.T."/>
            <person name="Ye R.Z."/>
            <person name="Que T.C."/>
            <person name="Du C.H."/>
            <person name="Zhou Y.H."/>
            <person name="Cheng J.X."/>
            <person name="Dai P.F."/>
            <person name="Guo W.B."/>
            <person name="Han X.H."/>
            <person name="Huang E.J."/>
            <person name="Li L.F."/>
            <person name="Wei W."/>
            <person name="Gao Y.C."/>
            <person name="Liu J.Z."/>
            <person name="Shao H.Z."/>
            <person name="Wang X."/>
            <person name="Wang C.C."/>
            <person name="Yang T.C."/>
            <person name="Huo Q.B."/>
            <person name="Li W."/>
            <person name="Chen H.Y."/>
            <person name="Chen S.E."/>
            <person name="Zhou L.G."/>
            <person name="Ni X.B."/>
            <person name="Tian J.H."/>
            <person name="Sheng Y."/>
            <person name="Liu T."/>
            <person name="Pan Y.S."/>
            <person name="Xia L.Y."/>
            <person name="Li J."/>
            <person name="Zhao F."/>
            <person name="Cao W.C."/>
        </authorList>
    </citation>
    <scope>NUCLEOTIDE SEQUENCE [LARGE SCALE GENOMIC DNA]</scope>
    <source>
        <strain evidence="1">Iper-2018</strain>
    </source>
</reference>
<gene>
    <name evidence="1" type="ORF">HPB47_021090</name>
</gene>
<evidence type="ECO:0000313" key="1">
    <source>
        <dbReference type="EMBL" id="KAG0432168.1"/>
    </source>
</evidence>
<comment type="caution">
    <text evidence="1">The sequence shown here is derived from an EMBL/GenBank/DDBJ whole genome shotgun (WGS) entry which is preliminary data.</text>
</comment>
<protein>
    <submittedName>
        <fullName evidence="1">Uncharacterized protein</fullName>
    </submittedName>
</protein>
<dbReference type="Proteomes" id="UP000805193">
    <property type="component" value="Unassembled WGS sequence"/>
</dbReference>
<sequence length="92" mass="10482">SPKTRTLAAPVWENDRTTWAAILLNPEFLQLEGIIAARRLYRRPGKPGDAGKASDRVILTLRPNTERPSKVNLRFTRHDVAEYIEAPPRCFN</sequence>
<feature type="non-terminal residue" evidence="1">
    <location>
        <position position="1"/>
    </location>
</feature>
<dbReference type="EMBL" id="JABSTQ010009170">
    <property type="protein sequence ID" value="KAG0432168.1"/>
    <property type="molecule type" value="Genomic_DNA"/>
</dbReference>
<proteinExistence type="predicted"/>
<organism evidence="1 2">
    <name type="scientific">Ixodes persulcatus</name>
    <name type="common">Taiga tick</name>
    <dbReference type="NCBI Taxonomy" id="34615"/>
    <lineage>
        <taxon>Eukaryota</taxon>
        <taxon>Metazoa</taxon>
        <taxon>Ecdysozoa</taxon>
        <taxon>Arthropoda</taxon>
        <taxon>Chelicerata</taxon>
        <taxon>Arachnida</taxon>
        <taxon>Acari</taxon>
        <taxon>Parasitiformes</taxon>
        <taxon>Ixodida</taxon>
        <taxon>Ixodoidea</taxon>
        <taxon>Ixodidae</taxon>
        <taxon>Ixodinae</taxon>
        <taxon>Ixodes</taxon>
    </lineage>
</organism>